<dbReference type="PANTHER" id="PTHR48047">
    <property type="entry name" value="GLYCOSYLTRANSFERASE"/>
    <property type="match status" value="1"/>
</dbReference>
<evidence type="ECO:0000313" key="3">
    <source>
        <dbReference type="EMBL" id="EFI94316.1"/>
    </source>
</evidence>
<sequence length="534" mass="59155">MSTPAYTKHVVAFTISGGWGHARPMVAFLCRLVQRAPVLVTFIVSVVIEDKTRNEVDRFLTGEHADKKERFRLVFIPAATPVRMQEMKENFENAYTAILADITTRAPDVMVCDTIAHCVLQSTRAMSPATRIVGWCGYGAIAILTLAQMFEKDIEKHWELIEKRVKEEGVLPRAVANEIALNATSGKTLDVADLPPMADYELFPQPPVFMPWDVHFHSVRSVPTCEAIIAPSCRSIEPKTCDALAARLAPNHFFAVGPLFPPAEEAMSKAGVAEIAQSEEGAEIVSFMDRMLKEKGEKSVLYISFGSTFSTFIGIEKEVMWAWFDVVADMGIPVIIAYHKMSEPLPAELKAKFDAGGVTLVSAWTPQQYVLAHPATGWFLTHNGFGGTNEALAAGVPTVSWPICADQPLYALLVSRVHNTGHELNEVRRGFGRRPRQSNGWTPTSDVFDINAPYNVVWTPGNEDKVSAETIEKVREEAKRVLGWAFFDEVKRAEKEANAARVKAMVEIAWAEGEGNEQGVAARDMQRFIEVFLS</sequence>
<dbReference type="InParanoid" id="D8QBA4"/>
<dbReference type="InterPro" id="IPR002213">
    <property type="entry name" value="UDP_glucos_trans"/>
</dbReference>
<dbReference type="SUPFAM" id="SSF53756">
    <property type="entry name" value="UDP-Glycosyltransferase/glycogen phosphorylase"/>
    <property type="match status" value="1"/>
</dbReference>
<dbReference type="RefSeq" id="XP_003029219.1">
    <property type="nucleotide sequence ID" value="XM_003029173.1"/>
</dbReference>
<dbReference type="OMA" id="RPIYRTG"/>
<evidence type="ECO:0000256" key="2">
    <source>
        <dbReference type="ARBA" id="ARBA00022679"/>
    </source>
</evidence>
<protein>
    <submittedName>
        <fullName evidence="3">Glycosyltransferase family 1 protein</fullName>
    </submittedName>
</protein>
<comment type="similarity">
    <text evidence="1">Belongs to the UDP-glycosyltransferase family.</text>
</comment>
<proteinExistence type="inferred from homology"/>
<reference evidence="3 4" key="1">
    <citation type="journal article" date="2010" name="Nat. Biotechnol.">
        <title>Genome sequence of the model mushroom Schizophyllum commune.</title>
        <authorList>
            <person name="Ohm R.A."/>
            <person name="de Jong J.F."/>
            <person name="Lugones L.G."/>
            <person name="Aerts A."/>
            <person name="Kothe E."/>
            <person name="Stajich J.E."/>
            <person name="de Vries R.P."/>
            <person name="Record E."/>
            <person name="Levasseur A."/>
            <person name="Baker S.E."/>
            <person name="Bartholomew K.A."/>
            <person name="Coutinho P.M."/>
            <person name="Erdmann S."/>
            <person name="Fowler T.J."/>
            <person name="Gathman A.C."/>
            <person name="Lombard V."/>
            <person name="Henrissat B."/>
            <person name="Knabe N."/>
            <person name="Kuees U."/>
            <person name="Lilly W.W."/>
            <person name="Lindquist E."/>
            <person name="Lucas S."/>
            <person name="Magnuson J.K."/>
            <person name="Piumi F."/>
            <person name="Raudaskoski M."/>
            <person name="Salamov A."/>
            <person name="Schmutz J."/>
            <person name="Schwarze F.W.M.R."/>
            <person name="vanKuyk P.A."/>
            <person name="Horton J.S."/>
            <person name="Grigoriev I.V."/>
            <person name="Woesten H.A.B."/>
        </authorList>
    </citation>
    <scope>NUCLEOTIDE SEQUENCE [LARGE SCALE GENOMIC DNA]</scope>
    <source>
        <strain evidence="4">H4-8 / FGSC 9210</strain>
    </source>
</reference>
<dbReference type="AlphaFoldDB" id="D8QBA4"/>
<dbReference type="Pfam" id="PF00201">
    <property type="entry name" value="UDPGT"/>
    <property type="match status" value="1"/>
</dbReference>
<evidence type="ECO:0000313" key="4">
    <source>
        <dbReference type="Proteomes" id="UP000007431"/>
    </source>
</evidence>
<dbReference type="KEGG" id="scm:SCHCO_02511091"/>
<gene>
    <name evidence="3" type="ORF">SCHCODRAFT_111171</name>
</gene>
<dbReference type="eggNOG" id="KOG1192">
    <property type="taxonomic scope" value="Eukaryota"/>
</dbReference>
<dbReference type="HOGENOM" id="CLU_001724_12_1_1"/>
<dbReference type="OrthoDB" id="5835829at2759"/>
<organism evidence="4">
    <name type="scientific">Schizophyllum commune (strain H4-8 / FGSC 9210)</name>
    <name type="common">Split gill fungus</name>
    <dbReference type="NCBI Taxonomy" id="578458"/>
    <lineage>
        <taxon>Eukaryota</taxon>
        <taxon>Fungi</taxon>
        <taxon>Dikarya</taxon>
        <taxon>Basidiomycota</taxon>
        <taxon>Agaricomycotina</taxon>
        <taxon>Agaricomycetes</taxon>
        <taxon>Agaricomycetidae</taxon>
        <taxon>Agaricales</taxon>
        <taxon>Schizophyllaceae</taxon>
        <taxon>Schizophyllum</taxon>
    </lineage>
</organism>
<dbReference type="GeneID" id="9593969"/>
<keyword evidence="2 3" id="KW-0808">Transferase</keyword>
<dbReference type="VEuPathDB" id="FungiDB:SCHCODRAFT_02511091"/>
<dbReference type="GO" id="GO:0035251">
    <property type="term" value="F:UDP-glucosyltransferase activity"/>
    <property type="evidence" value="ECO:0007669"/>
    <property type="project" value="TreeGrafter"/>
</dbReference>
<feature type="non-terminal residue" evidence="3">
    <location>
        <position position="534"/>
    </location>
</feature>
<keyword evidence="4" id="KW-1185">Reference proteome</keyword>
<evidence type="ECO:0000256" key="1">
    <source>
        <dbReference type="ARBA" id="ARBA00009995"/>
    </source>
</evidence>
<accession>D8QBA4</accession>
<dbReference type="EMBL" id="GL377309">
    <property type="protein sequence ID" value="EFI94316.1"/>
    <property type="molecule type" value="Genomic_DNA"/>
</dbReference>
<name>D8QBA4_SCHCM</name>
<dbReference type="Proteomes" id="UP000007431">
    <property type="component" value="Unassembled WGS sequence"/>
</dbReference>
<dbReference type="Gene3D" id="3.40.50.2000">
    <property type="entry name" value="Glycogen Phosphorylase B"/>
    <property type="match status" value="2"/>
</dbReference>